<evidence type="ECO:0000259" key="4">
    <source>
        <dbReference type="PROSITE" id="PS51702"/>
    </source>
</evidence>
<gene>
    <name evidence="5" type="ORF">NCTC10283_02231</name>
</gene>
<name>A0A376BV08_9NEIS</name>
<dbReference type="GO" id="GO:0015074">
    <property type="term" value="P:DNA integration"/>
    <property type="evidence" value="ECO:0007669"/>
    <property type="project" value="InterPro"/>
</dbReference>
<feature type="coiled-coil region" evidence="1">
    <location>
        <begin position="628"/>
        <end position="655"/>
    </location>
</feature>
<dbReference type="InterPro" id="IPR036397">
    <property type="entry name" value="RNaseH_sf"/>
</dbReference>
<dbReference type="AlphaFoldDB" id="A0A376BV08"/>
<dbReference type="InterPro" id="IPR012337">
    <property type="entry name" value="RNaseH-like_sf"/>
</dbReference>
<protein>
    <submittedName>
        <fullName evidence="5">Mu transposase, C-terminal</fullName>
    </submittedName>
</protein>
<dbReference type="InterPro" id="IPR036388">
    <property type="entry name" value="WH-like_DNA-bd_sf"/>
</dbReference>
<reference evidence="5 6" key="1">
    <citation type="submission" date="2018-06" db="EMBL/GenBank/DDBJ databases">
        <authorList>
            <consortium name="Pathogen Informatics"/>
            <person name="Doyle S."/>
        </authorList>
    </citation>
    <scope>NUCLEOTIDE SEQUENCE [LARGE SCALE GENOMIC DNA]</scope>
    <source>
        <strain evidence="5 6">NCTC10283</strain>
    </source>
</reference>
<dbReference type="Gene3D" id="2.30.30.130">
    <property type="entry name" value="Transposase, Mu, C-terminal"/>
    <property type="match status" value="1"/>
</dbReference>
<evidence type="ECO:0000259" key="3">
    <source>
        <dbReference type="PROSITE" id="PS50994"/>
    </source>
</evidence>
<dbReference type="Gene3D" id="3.30.420.10">
    <property type="entry name" value="Ribonuclease H-like superfamily/Ribonuclease H"/>
    <property type="match status" value="1"/>
</dbReference>
<evidence type="ECO:0000313" key="5">
    <source>
        <dbReference type="EMBL" id="SSY80671.1"/>
    </source>
</evidence>
<dbReference type="SUPFAM" id="SSF46955">
    <property type="entry name" value="Putative DNA-binding domain"/>
    <property type="match status" value="1"/>
</dbReference>
<evidence type="ECO:0000256" key="1">
    <source>
        <dbReference type="SAM" id="Coils"/>
    </source>
</evidence>
<dbReference type="Gene3D" id="1.10.10.10">
    <property type="entry name" value="Winged helix-like DNA-binding domain superfamily/Winged helix DNA-binding domain"/>
    <property type="match status" value="1"/>
</dbReference>
<dbReference type="PROSITE" id="PS51702">
    <property type="entry name" value="HTH_MU"/>
    <property type="match status" value="1"/>
</dbReference>
<evidence type="ECO:0000256" key="2">
    <source>
        <dbReference type="SAM" id="MobiDB-lite"/>
    </source>
</evidence>
<dbReference type="OrthoDB" id="5676324at2"/>
<dbReference type="PROSITE" id="PS50994">
    <property type="entry name" value="INTEGRASE"/>
    <property type="match status" value="1"/>
</dbReference>
<dbReference type="InterPro" id="IPR009061">
    <property type="entry name" value="DNA-bd_dom_put_sf"/>
</dbReference>
<dbReference type="InterPro" id="IPR003314">
    <property type="entry name" value="Mu-type_HTH"/>
</dbReference>
<dbReference type="InterPro" id="IPR009004">
    <property type="entry name" value="Transposase_Mu_C"/>
</dbReference>
<sequence length="706" mass="80847">MQFINMNELVKLNIQDLPKTVRGLKKKAERENWQSRPRKGRGGGVEYLISALPVPIREAVYSKLVQQKLANQTEEIAEFELSGSLQISETPKTTRKSRANPKGLPTVHRAEDNQLALDLDNPNEAVKRLTLKDRQCADARLAIVLDVLSIGETLKYSKKQSVAYFLEQMRMGVLPERISQLVPIANARINGKRDVSARTILNWLAAFKAADSNVNARLLALAPKTTNLGRSFLDETWLPRFLKIHQIPAKPKLKHSYEKFARQWHSDGLPENELPSIHVVRRVWGKMPQMVREKGRRVGQQYLSLLPYVKRNWHVLEPNQVWIIDGHSLKARIRHFEHGQPYVPEITMIVDGCTRRIVGFSITVSESCKAVADAIRMALRLVGLPVLIYSDNGKGETGRDITGELTGICPRLDIEHHTGMGGRPQGRGLIEGLWDVTTIKLAKEYATYHGSDMDKSVGNLMYRKTNSWAKAEQDGKTLTDEQKRYKEKMPTFHEFMADFTAMIDEYNRTPHSEHPKNPDTGKHYSPMEYWAFRMAQIEPEKRPEILSEDELQLLERSMEERTVSRGWLRFDNKAYFSTELAPYNGEKVLIAYDWDRPQDVGVYLKDGRFVCMAKLNGNTRDAFPDVESKAETQRRKRAEKQIKLKQNQIKRIEMDIKGGNLIENTPDFEKLSAPMVAANELTIPQTVEVLDVEVLEATPRINKYRF</sequence>
<dbReference type="GO" id="GO:0003677">
    <property type="term" value="F:DNA binding"/>
    <property type="evidence" value="ECO:0007669"/>
    <property type="project" value="InterPro"/>
</dbReference>
<dbReference type="STRING" id="1120980.GCA_000745955_00581"/>
<dbReference type="InterPro" id="IPR001584">
    <property type="entry name" value="Integrase_cat-core"/>
</dbReference>
<keyword evidence="1" id="KW-0175">Coiled coil</keyword>
<feature type="region of interest" description="Disordered" evidence="2">
    <location>
        <begin position="87"/>
        <end position="112"/>
    </location>
</feature>
<feature type="domain" description="Integrase catalytic" evidence="3">
    <location>
        <begin position="314"/>
        <end position="431"/>
    </location>
</feature>
<dbReference type="RefSeq" id="WP_051968414.1">
    <property type="nucleotide sequence ID" value="NZ_CP091519.2"/>
</dbReference>
<proteinExistence type="predicted"/>
<dbReference type="SUPFAM" id="SSF50610">
    <property type="entry name" value="mu transposase, C-terminal domain"/>
    <property type="match status" value="1"/>
</dbReference>
<accession>A0A376BV08</accession>
<evidence type="ECO:0000313" key="6">
    <source>
        <dbReference type="Proteomes" id="UP000254209"/>
    </source>
</evidence>
<dbReference type="EMBL" id="UFSO01000003">
    <property type="protein sequence ID" value="SSY80671.1"/>
    <property type="molecule type" value="Genomic_DNA"/>
</dbReference>
<dbReference type="Pfam" id="PF09299">
    <property type="entry name" value="Mu-transpos_C"/>
    <property type="match status" value="1"/>
</dbReference>
<feature type="domain" description="HTH Mu-type" evidence="4">
    <location>
        <begin position="2"/>
        <end position="68"/>
    </location>
</feature>
<organism evidence="5 6">
    <name type="scientific">Alysiella crassa</name>
    <dbReference type="NCBI Taxonomy" id="153491"/>
    <lineage>
        <taxon>Bacteria</taxon>
        <taxon>Pseudomonadati</taxon>
        <taxon>Pseudomonadota</taxon>
        <taxon>Betaproteobacteria</taxon>
        <taxon>Neisseriales</taxon>
        <taxon>Neisseriaceae</taxon>
        <taxon>Alysiella</taxon>
    </lineage>
</organism>
<dbReference type="Proteomes" id="UP000254209">
    <property type="component" value="Unassembled WGS sequence"/>
</dbReference>
<dbReference type="InterPro" id="IPR015378">
    <property type="entry name" value="Transposase-like_Mu_C"/>
</dbReference>
<keyword evidence="6" id="KW-1185">Reference proteome</keyword>
<dbReference type="Pfam" id="PF02316">
    <property type="entry name" value="HTH_Tnp_Mu_1"/>
    <property type="match status" value="1"/>
</dbReference>
<dbReference type="SUPFAM" id="SSF53098">
    <property type="entry name" value="Ribonuclease H-like"/>
    <property type="match status" value="1"/>
</dbReference>